<dbReference type="PANTHER" id="PTHR37535">
    <property type="entry name" value="FLUG DOMAIN PROTEIN"/>
    <property type="match status" value="1"/>
</dbReference>
<dbReference type="Proteomes" id="UP000009169">
    <property type="component" value="Unassembled WGS sequence"/>
</dbReference>
<dbReference type="AlphaFoldDB" id="F2PNH4"/>
<dbReference type="EMBL" id="DS995727">
    <property type="protein sequence ID" value="EGE03442.1"/>
    <property type="molecule type" value="Genomic_DNA"/>
</dbReference>
<accession>F2PNH4</accession>
<dbReference type="eggNOG" id="ENOG502SH56">
    <property type="taxonomic scope" value="Eukaryota"/>
</dbReference>
<protein>
    <submittedName>
        <fullName evidence="2">Carbonic anhydrase</fullName>
    </submittedName>
</protein>
<dbReference type="Pfam" id="PF14474">
    <property type="entry name" value="RTC4"/>
    <property type="match status" value="1"/>
</dbReference>
<name>F2PNH4_TRIEC</name>
<sequence>MAFSDGAIRDYISIEDLLDDADLGLPDDTDIHPIPFNETVSELPLFRPYTEVMAKNSTGKSRGASSFGQQFAEAGHRANFEFNVTTRACRRWALMEADGKYSETARMKFAGQKSRYVFGEKYAHPLCEVDGQAMYLGIVPRVDHIKNGRGMHLRRHQHLLQSLPAKSEMEFHQRKDVVELQEKWHCLHLQMKKADGNAKRELELQQRSIYRQKVRLYNDELKLLRGQQSFKLQRPGIKGTPINVYEETFFHYSRQVMPERDLLAKILPTKIELRSVQGRQALHALEKLCGNNNRIAYRRSFSPVDGRCICGEDLNSFGRHRQWLHLFRCYERRYRDSSTSRFVKLCLNCDLWFTSEEDWREHCTEHLSTPESLPLRCDLLMFRNVPISAGRCPFCLGDSSLCVTKRMTEYIINWKDWNTHVEDHLVELKRSGAEPRCTHPLCNILFDSFQMLIFHLQDIHCCLRRPKNGAGGKRDRAMIESIKPTALVVIPSHGDKPPGRKRARRCINPKPLEAKCPICDANIDARFLQEFTGNKAFVPLKVQKGFCTTHRKKEAELQRIKCGYPIMDWDTVPSRLVYLSPLILDIIESKRISFFENTAAPEKESFHSPGYYGLKGIDIIGEYIAETHFIALRNAAPTKITRWGGVATYIQNVLVLEVLTKFVAEDMGVDDNEARYILERSKGVGEMLNGVN</sequence>
<dbReference type="PANTHER" id="PTHR37535:SF3">
    <property type="entry name" value="FLUG DOMAIN-CONTAINING PROTEIN"/>
    <property type="match status" value="1"/>
</dbReference>
<evidence type="ECO:0000313" key="3">
    <source>
        <dbReference type="Proteomes" id="UP000009169"/>
    </source>
</evidence>
<dbReference type="Pfam" id="PF11917">
    <property type="entry name" value="DUF3435"/>
    <property type="match status" value="1"/>
</dbReference>
<dbReference type="VEuPathDB" id="FungiDB:TEQG_02478"/>
<gene>
    <name evidence="2" type="ORF">TEQG_02478</name>
</gene>
<evidence type="ECO:0000259" key="1">
    <source>
        <dbReference type="SMART" id="SM01312"/>
    </source>
</evidence>
<proteinExistence type="predicted"/>
<evidence type="ECO:0000313" key="2">
    <source>
        <dbReference type="EMBL" id="EGE03442.1"/>
    </source>
</evidence>
<dbReference type="InterPro" id="IPR021842">
    <property type="entry name" value="DUF3435"/>
</dbReference>
<dbReference type="SMART" id="SM01312">
    <property type="entry name" value="RTC4"/>
    <property type="match status" value="1"/>
</dbReference>
<keyword evidence="3" id="KW-1185">Reference proteome</keyword>
<feature type="domain" description="Restriction of telomere capping protein 4 C-terminal" evidence="1">
    <location>
        <begin position="586"/>
        <end position="691"/>
    </location>
</feature>
<dbReference type="InterPro" id="IPR028094">
    <property type="entry name" value="RTC4_C"/>
</dbReference>
<reference evidence="3" key="1">
    <citation type="journal article" date="2012" name="MBio">
        <title>Comparative genome analysis of Trichophyton rubrum and related dermatophytes reveals candidate genes involved in infection.</title>
        <authorList>
            <person name="Martinez D.A."/>
            <person name="Oliver B.G."/>
            <person name="Graeser Y."/>
            <person name="Goldberg J.M."/>
            <person name="Li W."/>
            <person name="Martinez-Rossi N.M."/>
            <person name="Monod M."/>
            <person name="Shelest E."/>
            <person name="Barton R.C."/>
            <person name="Birch E."/>
            <person name="Brakhage A.A."/>
            <person name="Chen Z."/>
            <person name="Gurr S.J."/>
            <person name="Heiman D."/>
            <person name="Heitman J."/>
            <person name="Kosti I."/>
            <person name="Rossi A."/>
            <person name="Saif S."/>
            <person name="Samalova M."/>
            <person name="Saunders C.W."/>
            <person name="Shea T."/>
            <person name="Summerbell R.C."/>
            <person name="Xu J."/>
            <person name="Young S."/>
            <person name="Zeng Q."/>
            <person name="Birren B.W."/>
            <person name="Cuomo C.A."/>
            <person name="White T.C."/>
        </authorList>
    </citation>
    <scope>NUCLEOTIDE SEQUENCE [LARGE SCALE GENOMIC DNA]</scope>
    <source>
        <strain evidence="3">ATCC MYA-4606 / CBS 127.97</strain>
    </source>
</reference>
<organism evidence="2 3">
    <name type="scientific">Trichophyton equinum (strain ATCC MYA-4606 / CBS 127.97)</name>
    <name type="common">Horse ringworm fungus</name>
    <dbReference type="NCBI Taxonomy" id="559882"/>
    <lineage>
        <taxon>Eukaryota</taxon>
        <taxon>Fungi</taxon>
        <taxon>Dikarya</taxon>
        <taxon>Ascomycota</taxon>
        <taxon>Pezizomycotina</taxon>
        <taxon>Eurotiomycetes</taxon>
        <taxon>Eurotiomycetidae</taxon>
        <taxon>Onygenales</taxon>
        <taxon>Arthrodermataceae</taxon>
        <taxon>Trichophyton</taxon>
    </lineage>
</organism>
<dbReference type="HOGENOM" id="CLU_398056_0_0_1"/>